<dbReference type="InterPro" id="IPR000994">
    <property type="entry name" value="Pept_M24"/>
</dbReference>
<reference evidence="3" key="1">
    <citation type="journal article" date="2020" name="MBio">
        <title>Horizontal gene transfer to a defensive symbiont with a reduced genome amongst a multipartite beetle microbiome.</title>
        <authorList>
            <person name="Waterworth S.C."/>
            <person name="Florez L.V."/>
            <person name="Rees E.R."/>
            <person name="Hertweck C."/>
            <person name="Kaltenpoth M."/>
            <person name="Kwan J.C."/>
        </authorList>
    </citation>
    <scope>NUCLEOTIDE SEQUENCE [LARGE SCALE GENOMIC DNA]</scope>
</reference>
<gene>
    <name evidence="2" type="primary">dddP_2</name>
    <name evidence="2" type="ORF">GAK33_04871</name>
</gene>
<keyword evidence="2" id="KW-0456">Lyase</keyword>
<evidence type="ECO:0000259" key="1">
    <source>
        <dbReference type="Pfam" id="PF00557"/>
    </source>
</evidence>
<name>A0A833PSK8_BURL3</name>
<protein>
    <submittedName>
        <fullName evidence="2">Dimethlysulfonioproprionate lyase DddP</fullName>
    </submittedName>
</protein>
<dbReference type="SUPFAM" id="SSF55920">
    <property type="entry name" value="Creatinase/aminopeptidase"/>
    <property type="match status" value="1"/>
</dbReference>
<dbReference type="Proteomes" id="UP000467522">
    <property type="component" value="Unassembled WGS sequence"/>
</dbReference>
<dbReference type="InterPro" id="IPR050659">
    <property type="entry name" value="Peptidase_M24B"/>
</dbReference>
<feature type="domain" description="Peptidase M24" evidence="1">
    <location>
        <begin position="2"/>
        <end position="142"/>
    </location>
</feature>
<dbReference type="InterPro" id="IPR036005">
    <property type="entry name" value="Creatinase/aminopeptidase-like"/>
</dbReference>
<organism evidence="2 3">
    <name type="scientific">Burkholderia lata (strain ATCC 17760 / DSM 23089 / LMG 22485 / NCIMB 9086 / R18194 / 383)</name>
    <dbReference type="NCBI Taxonomy" id="482957"/>
    <lineage>
        <taxon>Bacteria</taxon>
        <taxon>Pseudomonadati</taxon>
        <taxon>Pseudomonadota</taxon>
        <taxon>Betaproteobacteria</taxon>
        <taxon>Burkholderiales</taxon>
        <taxon>Burkholderiaceae</taxon>
        <taxon>Burkholderia</taxon>
        <taxon>Burkholderia cepacia complex</taxon>
    </lineage>
</organism>
<dbReference type="AlphaFoldDB" id="A0A833PSK8"/>
<dbReference type="GO" id="GO:0016829">
    <property type="term" value="F:lyase activity"/>
    <property type="evidence" value="ECO:0007669"/>
    <property type="project" value="UniProtKB-KW"/>
</dbReference>
<evidence type="ECO:0000313" key="3">
    <source>
        <dbReference type="Proteomes" id="UP000467522"/>
    </source>
</evidence>
<dbReference type="EMBL" id="WNDV01000017">
    <property type="protein sequence ID" value="KAF1035273.1"/>
    <property type="molecule type" value="Genomic_DNA"/>
</dbReference>
<dbReference type="CDD" id="cd01066">
    <property type="entry name" value="APP_MetAP"/>
    <property type="match status" value="1"/>
</dbReference>
<dbReference type="Pfam" id="PF00557">
    <property type="entry name" value="Peptidase_M24"/>
    <property type="match status" value="1"/>
</dbReference>
<comment type="caution">
    <text evidence="2">The sequence shown here is derived from an EMBL/GenBank/DDBJ whole genome shotgun (WGS) entry which is preliminary data.</text>
</comment>
<evidence type="ECO:0000313" key="2">
    <source>
        <dbReference type="EMBL" id="KAF1035273.1"/>
    </source>
</evidence>
<dbReference type="Gene3D" id="3.90.230.10">
    <property type="entry name" value="Creatinase/methionine aminopeptidase superfamily"/>
    <property type="match status" value="1"/>
</dbReference>
<sequence length="190" mass="21087">MAGDLLAFDTDMVGPNGYCSDISRTWLVGDGRPSDEQRRLYAHAYALVHFNMDLLRPGIAFREFSEQAWKIPAPFVKNRYCRFAHGIGMVDEYPSVAHQVDCDSAGYDGRFEVGMTVCVESYIGEDGSREGVKLEQQIVLTEHGCMSLTDCGFETGWLECVAKSAAFQRMHGGCGQIGALFRRPDLRVSA</sequence>
<accession>A0A833PSK8</accession>
<dbReference type="PANTHER" id="PTHR46112">
    <property type="entry name" value="AMINOPEPTIDASE"/>
    <property type="match status" value="1"/>
</dbReference>
<proteinExistence type="predicted"/>
<dbReference type="PANTHER" id="PTHR46112:SF2">
    <property type="entry name" value="XAA-PRO AMINOPEPTIDASE P-RELATED"/>
    <property type="match status" value="1"/>
</dbReference>